<evidence type="ECO:0008006" key="4">
    <source>
        <dbReference type="Google" id="ProtNLM"/>
    </source>
</evidence>
<keyword evidence="1" id="KW-0732">Signal</keyword>
<feature type="chain" id="PRO_5046260643" description="DUF2946 domain-containing protein" evidence="1">
    <location>
        <begin position="22"/>
        <end position="127"/>
    </location>
</feature>
<dbReference type="EMBL" id="BSSU01000006">
    <property type="protein sequence ID" value="GLX81911.1"/>
    <property type="molecule type" value="Genomic_DNA"/>
</dbReference>
<accession>A0ABQ6H138</accession>
<protein>
    <recommendedName>
        <fullName evidence="4">DUF2946 domain-containing protein</fullName>
    </recommendedName>
</protein>
<organism evidence="2 3">
    <name type="scientific">Thalassotalea eurytherma</name>
    <dbReference type="NCBI Taxonomy" id="1144278"/>
    <lineage>
        <taxon>Bacteria</taxon>
        <taxon>Pseudomonadati</taxon>
        <taxon>Pseudomonadota</taxon>
        <taxon>Gammaproteobacteria</taxon>
        <taxon>Alteromonadales</taxon>
        <taxon>Colwelliaceae</taxon>
        <taxon>Thalassotalea</taxon>
    </lineage>
</organism>
<proteinExistence type="predicted"/>
<comment type="caution">
    <text evidence="2">The sequence shown here is derived from an EMBL/GenBank/DDBJ whole genome shotgun (WGS) entry which is preliminary data.</text>
</comment>
<gene>
    <name evidence="2" type="ORF">theurythT_13630</name>
</gene>
<reference evidence="2 3" key="1">
    <citation type="submission" date="2023-03" db="EMBL/GenBank/DDBJ databases">
        <title>Draft genome sequence of Thalassotalea eurytherma JCM 18482T.</title>
        <authorList>
            <person name="Sawabe T."/>
        </authorList>
    </citation>
    <scope>NUCLEOTIDE SEQUENCE [LARGE SCALE GENOMIC DNA]</scope>
    <source>
        <strain evidence="2 3">JCM 18482</strain>
    </source>
</reference>
<feature type="signal peptide" evidence="1">
    <location>
        <begin position="1"/>
        <end position="21"/>
    </location>
</feature>
<name>A0ABQ6H138_9GAMM</name>
<sequence>MFKHILLFVVLIFAQIGQSYAIASMKCQDMQNTMVTSTSVDAHQHHMSTNSDDSHANHEHMNIEVMEHEQCCQDDCFCPANTCSSFSVLMTGKLHHTNILSQRVIPLDNNLAINQSLSSLYRPPISA</sequence>
<evidence type="ECO:0000313" key="2">
    <source>
        <dbReference type="EMBL" id="GLX81911.1"/>
    </source>
</evidence>
<evidence type="ECO:0000256" key="1">
    <source>
        <dbReference type="SAM" id="SignalP"/>
    </source>
</evidence>
<dbReference type="Proteomes" id="UP001157133">
    <property type="component" value="Unassembled WGS sequence"/>
</dbReference>
<evidence type="ECO:0000313" key="3">
    <source>
        <dbReference type="Proteomes" id="UP001157133"/>
    </source>
</evidence>
<keyword evidence="3" id="KW-1185">Reference proteome</keyword>
<dbReference type="RefSeq" id="WP_284207256.1">
    <property type="nucleotide sequence ID" value="NZ_BSSU01000006.1"/>
</dbReference>